<feature type="transmembrane region" description="Helical" evidence="7">
    <location>
        <begin position="155"/>
        <end position="172"/>
    </location>
</feature>
<keyword evidence="5 7" id="KW-1133">Transmembrane helix</keyword>
<feature type="transmembrane region" description="Helical" evidence="7">
    <location>
        <begin position="128"/>
        <end position="148"/>
    </location>
</feature>
<comment type="subcellular location">
    <subcellularLocation>
        <location evidence="1">Cell membrane</location>
        <topology evidence="1">Multi-pass membrane protein</topology>
    </subcellularLocation>
</comment>
<dbReference type="InterPro" id="IPR010627">
    <property type="entry name" value="Prepilin_pept_A24_N"/>
</dbReference>
<evidence type="ECO:0000313" key="10">
    <source>
        <dbReference type="EMBL" id="PKM91033.1"/>
    </source>
</evidence>
<name>A0A2N2E8G3_9BACT</name>
<keyword evidence="6 7" id="KW-0472">Membrane</keyword>
<evidence type="ECO:0000256" key="4">
    <source>
        <dbReference type="ARBA" id="ARBA00022692"/>
    </source>
</evidence>
<evidence type="ECO:0000259" key="9">
    <source>
        <dbReference type="Pfam" id="PF06750"/>
    </source>
</evidence>
<sequence length="258" mass="29557">MVYMELFFYVFIFIFGLMIGSFLNCLIWRLYKEETVLGRSYCPKCGKELKWYDNIPVFSFIFLKGRCRFCDERISWQYPLVELITGLLFTLSYYLALNNNFTFLELFFYFFIISLSVIIFVFDLRWYLIPISTVIVGGLTVIAINLFLGASILNIFISMLIGAAFFGVQYVVTRGKGLGEGDIWLGALFGAIFPDIKMLILTIFLTYIIGGVTAVILLVFKLKSVGSKLPLGIFLALALIISLFFGSDIINWYFSLIF</sequence>
<feature type="transmembrane region" description="Helical" evidence="7">
    <location>
        <begin position="232"/>
        <end position="254"/>
    </location>
</feature>
<feature type="transmembrane region" description="Helical" evidence="7">
    <location>
        <begin position="7"/>
        <end position="31"/>
    </location>
</feature>
<dbReference type="Pfam" id="PF01478">
    <property type="entry name" value="Peptidase_A24"/>
    <property type="match status" value="1"/>
</dbReference>
<evidence type="ECO:0000313" key="11">
    <source>
        <dbReference type="Proteomes" id="UP000233517"/>
    </source>
</evidence>
<dbReference type="GO" id="GO:0006465">
    <property type="term" value="P:signal peptide processing"/>
    <property type="evidence" value="ECO:0007669"/>
    <property type="project" value="TreeGrafter"/>
</dbReference>
<dbReference type="InterPro" id="IPR050882">
    <property type="entry name" value="Prepilin_peptidase/N-MTase"/>
</dbReference>
<feature type="transmembrane region" description="Helical" evidence="7">
    <location>
        <begin position="103"/>
        <end position="122"/>
    </location>
</feature>
<feature type="domain" description="Prepilin peptidase A24 N-terminal" evidence="9">
    <location>
        <begin position="14"/>
        <end position="94"/>
    </location>
</feature>
<evidence type="ECO:0000256" key="3">
    <source>
        <dbReference type="ARBA" id="ARBA00022475"/>
    </source>
</evidence>
<dbReference type="Proteomes" id="UP000233517">
    <property type="component" value="Unassembled WGS sequence"/>
</dbReference>
<evidence type="ECO:0000256" key="7">
    <source>
        <dbReference type="SAM" id="Phobius"/>
    </source>
</evidence>
<dbReference type="AlphaFoldDB" id="A0A2N2E8G3"/>
<gene>
    <name evidence="10" type="ORF">CVU82_04385</name>
</gene>
<dbReference type="EMBL" id="PHAI01000004">
    <property type="protein sequence ID" value="PKM91033.1"/>
    <property type="molecule type" value="Genomic_DNA"/>
</dbReference>
<keyword evidence="4 7" id="KW-0812">Transmembrane</keyword>
<comment type="similarity">
    <text evidence="2">Belongs to the peptidase A24 family.</text>
</comment>
<proteinExistence type="inferred from homology"/>
<dbReference type="Gene3D" id="1.20.120.1220">
    <property type="match status" value="1"/>
</dbReference>
<evidence type="ECO:0000256" key="2">
    <source>
        <dbReference type="ARBA" id="ARBA00005801"/>
    </source>
</evidence>
<dbReference type="GO" id="GO:0005886">
    <property type="term" value="C:plasma membrane"/>
    <property type="evidence" value="ECO:0007669"/>
    <property type="project" value="UniProtKB-SubCell"/>
</dbReference>
<dbReference type="PANTHER" id="PTHR30487">
    <property type="entry name" value="TYPE 4 PREPILIN-LIKE PROTEINS LEADER PEPTIDE-PROCESSING ENZYME"/>
    <property type="match status" value="1"/>
</dbReference>
<dbReference type="InterPro" id="IPR000045">
    <property type="entry name" value="Prepilin_IV_endopep_pep"/>
</dbReference>
<evidence type="ECO:0000256" key="5">
    <source>
        <dbReference type="ARBA" id="ARBA00022989"/>
    </source>
</evidence>
<evidence type="ECO:0000256" key="1">
    <source>
        <dbReference type="ARBA" id="ARBA00004651"/>
    </source>
</evidence>
<comment type="caution">
    <text evidence="10">The sequence shown here is derived from an EMBL/GenBank/DDBJ whole genome shotgun (WGS) entry which is preliminary data.</text>
</comment>
<feature type="domain" description="Prepilin type IV endopeptidase peptidase" evidence="8">
    <location>
        <begin position="111"/>
        <end position="214"/>
    </location>
</feature>
<dbReference type="Pfam" id="PF06750">
    <property type="entry name" value="A24_N_bact"/>
    <property type="match status" value="1"/>
</dbReference>
<dbReference type="GO" id="GO:0004190">
    <property type="term" value="F:aspartic-type endopeptidase activity"/>
    <property type="evidence" value="ECO:0007669"/>
    <property type="project" value="InterPro"/>
</dbReference>
<organism evidence="10 11">
    <name type="scientific">Candidatus Falkowbacteria bacterium HGW-Falkowbacteria-1</name>
    <dbReference type="NCBI Taxonomy" id="2013768"/>
    <lineage>
        <taxon>Bacteria</taxon>
        <taxon>Candidatus Falkowiibacteriota</taxon>
    </lineage>
</organism>
<feature type="transmembrane region" description="Helical" evidence="7">
    <location>
        <begin position="76"/>
        <end position="96"/>
    </location>
</feature>
<dbReference type="PANTHER" id="PTHR30487:SF0">
    <property type="entry name" value="PREPILIN LEADER PEPTIDASE_N-METHYLTRANSFERASE-RELATED"/>
    <property type="match status" value="1"/>
</dbReference>
<reference evidence="10 11" key="1">
    <citation type="journal article" date="2017" name="ISME J.">
        <title>Potential for microbial H2 and metal transformations associated with novel bacteria and archaea in deep terrestrial subsurface sediments.</title>
        <authorList>
            <person name="Hernsdorf A.W."/>
            <person name="Amano Y."/>
            <person name="Miyakawa K."/>
            <person name="Ise K."/>
            <person name="Suzuki Y."/>
            <person name="Anantharaman K."/>
            <person name="Probst A."/>
            <person name="Burstein D."/>
            <person name="Thomas B.C."/>
            <person name="Banfield J.F."/>
        </authorList>
    </citation>
    <scope>NUCLEOTIDE SEQUENCE [LARGE SCALE GENOMIC DNA]</scope>
    <source>
        <strain evidence="10">HGW-Falkowbacteria-1</strain>
    </source>
</reference>
<accession>A0A2N2E8G3</accession>
<protein>
    <submittedName>
        <fullName evidence="10">Prepilin peptidase</fullName>
    </submittedName>
</protein>
<evidence type="ECO:0000259" key="8">
    <source>
        <dbReference type="Pfam" id="PF01478"/>
    </source>
</evidence>
<evidence type="ECO:0000256" key="6">
    <source>
        <dbReference type="ARBA" id="ARBA00023136"/>
    </source>
</evidence>
<feature type="transmembrane region" description="Helical" evidence="7">
    <location>
        <begin position="198"/>
        <end position="220"/>
    </location>
</feature>
<keyword evidence="3" id="KW-1003">Cell membrane</keyword>